<dbReference type="EMBL" id="JASNQZ010000005">
    <property type="protein sequence ID" value="KAL0957758.1"/>
    <property type="molecule type" value="Genomic_DNA"/>
</dbReference>
<evidence type="ECO:0000313" key="2">
    <source>
        <dbReference type="EMBL" id="KAL0957758.1"/>
    </source>
</evidence>
<organism evidence="2 3">
    <name type="scientific">Hohenbuehelia grisea</name>
    <dbReference type="NCBI Taxonomy" id="104357"/>
    <lineage>
        <taxon>Eukaryota</taxon>
        <taxon>Fungi</taxon>
        <taxon>Dikarya</taxon>
        <taxon>Basidiomycota</taxon>
        <taxon>Agaricomycotina</taxon>
        <taxon>Agaricomycetes</taxon>
        <taxon>Agaricomycetidae</taxon>
        <taxon>Agaricales</taxon>
        <taxon>Pleurotineae</taxon>
        <taxon>Pleurotaceae</taxon>
        <taxon>Hohenbuehelia</taxon>
    </lineage>
</organism>
<protein>
    <submittedName>
        <fullName evidence="2">Uncharacterized protein</fullName>
    </submittedName>
</protein>
<keyword evidence="3" id="KW-1185">Reference proteome</keyword>
<reference evidence="3" key="1">
    <citation type="submission" date="2024-06" db="EMBL/GenBank/DDBJ databases">
        <title>Multi-omics analyses provide insights into the biosynthesis of the anticancer antibiotic pleurotin in Hohenbuehelia grisea.</title>
        <authorList>
            <person name="Weaver J.A."/>
            <person name="Alberti F."/>
        </authorList>
    </citation>
    <scope>NUCLEOTIDE SEQUENCE [LARGE SCALE GENOMIC DNA]</scope>
    <source>
        <strain evidence="3">T-177</strain>
    </source>
</reference>
<dbReference type="Proteomes" id="UP001556367">
    <property type="component" value="Unassembled WGS sequence"/>
</dbReference>
<evidence type="ECO:0000313" key="3">
    <source>
        <dbReference type="Proteomes" id="UP001556367"/>
    </source>
</evidence>
<feature type="compositionally biased region" description="Low complexity" evidence="1">
    <location>
        <begin position="1"/>
        <end position="15"/>
    </location>
</feature>
<feature type="compositionally biased region" description="Basic and acidic residues" evidence="1">
    <location>
        <begin position="31"/>
        <end position="41"/>
    </location>
</feature>
<proteinExistence type="predicted"/>
<gene>
    <name evidence="2" type="ORF">HGRIS_001536</name>
</gene>
<accession>A0ABR3JR52</accession>
<comment type="caution">
    <text evidence="2">The sequence shown here is derived from an EMBL/GenBank/DDBJ whole genome shotgun (WGS) entry which is preliminary data.</text>
</comment>
<sequence length="93" mass="9947">MASHSCSRSASSSSSSDDDASFDNSRPPPGPEHEVKPRSNDEPIVSGEPSSTASAEPRNSWILKWRTQLRPAAMAPMRGTLSFASMVQQTSLA</sequence>
<feature type="region of interest" description="Disordered" evidence="1">
    <location>
        <begin position="1"/>
        <end position="60"/>
    </location>
</feature>
<evidence type="ECO:0000256" key="1">
    <source>
        <dbReference type="SAM" id="MobiDB-lite"/>
    </source>
</evidence>
<name>A0ABR3JR52_9AGAR</name>